<keyword evidence="2 3" id="KW-0802">TPR repeat</keyword>
<evidence type="ECO:0008006" key="7">
    <source>
        <dbReference type="Google" id="ProtNLM"/>
    </source>
</evidence>
<dbReference type="EMBL" id="AMRJ01000014">
    <property type="protein sequence ID" value="EKF74149.1"/>
    <property type="molecule type" value="Genomic_DNA"/>
</dbReference>
<sequence length="560" mass="61720">MPLCALLLAGCASHPAATDSTASAAAAPTAPAIDYDGATLSNLLVAEVAAQRQALDVTLGYYSQAASSTHDPKVVSQAAQLAYYLEDYPQALALSQQWLTLQPDNEEALDVAILSQISLKNPDAAASYLDRLMSTQGQDGLIRLVSQAQGLGTDGNLQLVKALAQLTDRYPDQAPLWYARALYEQQQENYQAALEADEKALDKMPDHEDALLLKAQLLYSLGESKKALRHLKKLVRKYPDARRPRISYIRMLLASGGTGEAEKQLNAMASRFPDDLDLQFSLALLALEAGADANAEAQLKTLLAKDYRPDDVRLYLAQAAEQRGDLAAATDYYLQVQGPHQLRAQVQAARLLYQQGQTAKAHAQLAALRARHPELAPGLLVSEAEMRNSHDDPQGAMALLNEGLSQYPDNTDLRYSRAMVAEKLDNLPLLEADLKHILKANPDDASALNALGYTLADRNLRLPEAEDYLRQALALRPRDPAILDSMGWLLYRQGKLDEARDYLRRAYEKFPDPEVAAHYSEVLWKVGAQNQARQVWRDTLQTNPDSPYITDLMQRLGAQL</sequence>
<evidence type="ECO:0000256" key="4">
    <source>
        <dbReference type="SAM" id="SignalP"/>
    </source>
</evidence>
<accession>L0WAW3</accession>
<dbReference type="AlphaFoldDB" id="L0WAW3"/>
<evidence type="ECO:0000256" key="3">
    <source>
        <dbReference type="PROSITE-ProRule" id="PRU00339"/>
    </source>
</evidence>
<dbReference type="Proteomes" id="UP000010164">
    <property type="component" value="Unassembled WGS sequence"/>
</dbReference>
<proteinExistence type="predicted"/>
<comment type="caution">
    <text evidence="5">The sequence shown here is derived from an EMBL/GenBank/DDBJ whole genome shotgun (WGS) entry which is preliminary data.</text>
</comment>
<dbReference type="PATRIC" id="fig|1177179.3.peg.1996"/>
<dbReference type="SUPFAM" id="SSF48452">
    <property type="entry name" value="TPR-like"/>
    <property type="match status" value="3"/>
</dbReference>
<evidence type="ECO:0000256" key="2">
    <source>
        <dbReference type="ARBA" id="ARBA00022803"/>
    </source>
</evidence>
<dbReference type="InterPro" id="IPR011990">
    <property type="entry name" value="TPR-like_helical_dom_sf"/>
</dbReference>
<protein>
    <recommendedName>
        <fullName evidence="7">TPR domain-containing protein</fullName>
    </recommendedName>
</protein>
<dbReference type="STRING" id="1177179.A11A3_10032"/>
<dbReference type="InterPro" id="IPR019734">
    <property type="entry name" value="TPR_rpt"/>
</dbReference>
<dbReference type="SMART" id="SM00028">
    <property type="entry name" value="TPR"/>
    <property type="match status" value="7"/>
</dbReference>
<dbReference type="Pfam" id="PF13432">
    <property type="entry name" value="TPR_16"/>
    <property type="match status" value="3"/>
</dbReference>
<feature type="chain" id="PRO_5003948418" description="TPR domain-containing protein" evidence="4">
    <location>
        <begin position="17"/>
        <end position="560"/>
    </location>
</feature>
<keyword evidence="6" id="KW-1185">Reference proteome</keyword>
<dbReference type="PANTHER" id="PTHR45586">
    <property type="entry name" value="TPR REPEAT-CONTAINING PROTEIN PA4667"/>
    <property type="match status" value="1"/>
</dbReference>
<reference evidence="5 6" key="1">
    <citation type="journal article" date="2012" name="J. Bacteriol.">
        <title>Genome Sequence of the Alkane-Degrading Bacterium Alcanivorax hongdengensis Type Strain A-11-3.</title>
        <authorList>
            <person name="Lai Q."/>
            <person name="Shao Z."/>
        </authorList>
    </citation>
    <scope>NUCLEOTIDE SEQUENCE [LARGE SCALE GENOMIC DNA]</scope>
    <source>
        <strain evidence="5 6">A-11-3</strain>
    </source>
</reference>
<organism evidence="5 6">
    <name type="scientific">Alcanivorax hongdengensis A-11-3</name>
    <dbReference type="NCBI Taxonomy" id="1177179"/>
    <lineage>
        <taxon>Bacteria</taxon>
        <taxon>Pseudomonadati</taxon>
        <taxon>Pseudomonadota</taxon>
        <taxon>Gammaproteobacteria</taxon>
        <taxon>Oceanospirillales</taxon>
        <taxon>Alcanivoracaceae</taxon>
        <taxon>Alcanivorax</taxon>
    </lineage>
</organism>
<gene>
    <name evidence="5" type="ORF">A11A3_10032</name>
</gene>
<evidence type="ECO:0000313" key="6">
    <source>
        <dbReference type="Proteomes" id="UP000010164"/>
    </source>
</evidence>
<feature type="repeat" description="TPR" evidence="3">
    <location>
        <begin position="174"/>
        <end position="207"/>
    </location>
</feature>
<dbReference type="Gene3D" id="1.25.40.10">
    <property type="entry name" value="Tetratricopeptide repeat domain"/>
    <property type="match status" value="3"/>
</dbReference>
<keyword evidence="4" id="KW-0732">Signal</keyword>
<dbReference type="InterPro" id="IPR051012">
    <property type="entry name" value="CellSynth/LPSAsmb/PSIAsmb"/>
</dbReference>
<dbReference type="Pfam" id="PF14559">
    <property type="entry name" value="TPR_19"/>
    <property type="match status" value="1"/>
</dbReference>
<name>L0WAW3_9GAMM</name>
<feature type="repeat" description="TPR" evidence="3">
    <location>
        <begin position="480"/>
        <end position="513"/>
    </location>
</feature>
<evidence type="ECO:0000256" key="1">
    <source>
        <dbReference type="ARBA" id="ARBA00022737"/>
    </source>
</evidence>
<feature type="signal peptide" evidence="4">
    <location>
        <begin position="1"/>
        <end position="16"/>
    </location>
</feature>
<dbReference type="PROSITE" id="PS50005">
    <property type="entry name" value="TPR"/>
    <property type="match status" value="2"/>
</dbReference>
<dbReference type="eggNOG" id="COG0457">
    <property type="taxonomic scope" value="Bacteria"/>
</dbReference>
<evidence type="ECO:0000313" key="5">
    <source>
        <dbReference type="EMBL" id="EKF74149.1"/>
    </source>
</evidence>
<dbReference type="PANTHER" id="PTHR45586:SF1">
    <property type="entry name" value="LIPOPOLYSACCHARIDE ASSEMBLY PROTEIN B"/>
    <property type="match status" value="1"/>
</dbReference>
<keyword evidence="1" id="KW-0677">Repeat</keyword>